<protein>
    <recommendedName>
        <fullName evidence="3">HEPN domain-containing protein</fullName>
    </recommendedName>
</protein>
<proteinExistence type="predicted"/>
<organism evidence="1 2">
    <name type="scientific">Bradyrhizobium aeschynomenes</name>
    <dbReference type="NCBI Taxonomy" id="2734909"/>
    <lineage>
        <taxon>Bacteria</taxon>
        <taxon>Pseudomonadati</taxon>
        <taxon>Pseudomonadota</taxon>
        <taxon>Alphaproteobacteria</taxon>
        <taxon>Hyphomicrobiales</taxon>
        <taxon>Nitrobacteraceae</taxon>
        <taxon>Bradyrhizobium</taxon>
    </lineage>
</organism>
<comment type="caution">
    <text evidence="1">The sequence shown here is derived from an EMBL/GenBank/DDBJ whole genome shotgun (WGS) entry which is preliminary data.</text>
</comment>
<evidence type="ECO:0000313" key="1">
    <source>
        <dbReference type="EMBL" id="NPU65379.1"/>
    </source>
</evidence>
<reference evidence="1" key="1">
    <citation type="submission" date="2020-05" db="EMBL/GenBank/DDBJ databases">
        <title>Nod-independent and nitrogen-fixing Bradyrhizobium aeschynomene sp. nov. isolated from nodules of Aeschynomene indica.</title>
        <authorList>
            <person name="Zhang Z."/>
        </authorList>
    </citation>
    <scope>NUCLEOTIDE SEQUENCE</scope>
    <source>
        <strain evidence="1">83012</strain>
    </source>
</reference>
<evidence type="ECO:0000313" key="2">
    <source>
        <dbReference type="Proteomes" id="UP000886476"/>
    </source>
</evidence>
<evidence type="ECO:0008006" key="3">
    <source>
        <dbReference type="Google" id="ProtNLM"/>
    </source>
</evidence>
<accession>A0ABX2CDL7</accession>
<sequence length="198" mass="22416">MPTKTLYLNGKLVCEYDAPADQQAEIELCRKLLEDRGLWKPISSERTIFNQAVAFANASAIIYERDLSTTPVKNGNSAVPFIVNSSFATELYLKAICLLNGNVVRGHQLDKLFGIIPAAGLARIEQKLHTLAPNNAWRSGILTPADLLELFRRHRDAFVRWRYVHEQAQLEQFHFRDAIFAMQVLHETCCEYPQIGSA</sequence>
<dbReference type="EMBL" id="JABFDN010000002">
    <property type="protein sequence ID" value="NPU65379.1"/>
    <property type="molecule type" value="Genomic_DNA"/>
</dbReference>
<gene>
    <name evidence="1" type="ORF">HL667_10265</name>
</gene>
<dbReference type="RefSeq" id="WP_172110419.1">
    <property type="nucleotide sequence ID" value="NZ_JABFDN010000002.1"/>
</dbReference>
<keyword evidence="2" id="KW-1185">Reference proteome</keyword>
<dbReference type="Proteomes" id="UP000886476">
    <property type="component" value="Unassembled WGS sequence"/>
</dbReference>
<name>A0ABX2CDL7_9BRAD</name>